<dbReference type="AlphaFoldDB" id="A0A381TH89"/>
<name>A0A381TH89_9ZZZZ</name>
<gene>
    <name evidence="1" type="ORF">METZ01_LOCUS68340</name>
</gene>
<evidence type="ECO:0000313" key="1">
    <source>
        <dbReference type="EMBL" id="SVA15486.1"/>
    </source>
</evidence>
<protein>
    <recommendedName>
        <fullName evidence="2">ABC-type transport auxiliary lipoprotein component domain-containing protein</fullName>
    </recommendedName>
</protein>
<proteinExistence type="predicted"/>
<accession>A0A381TH89</accession>
<dbReference type="EMBL" id="UINC01004593">
    <property type="protein sequence ID" value="SVA15486.1"/>
    <property type="molecule type" value="Genomic_DNA"/>
</dbReference>
<evidence type="ECO:0008006" key="2">
    <source>
        <dbReference type="Google" id="ProtNLM"/>
    </source>
</evidence>
<organism evidence="1">
    <name type="scientific">marine metagenome</name>
    <dbReference type="NCBI Taxonomy" id="408172"/>
    <lineage>
        <taxon>unclassified sequences</taxon>
        <taxon>metagenomes</taxon>
        <taxon>ecological metagenomes</taxon>
    </lineage>
</organism>
<reference evidence="1" key="1">
    <citation type="submission" date="2018-05" db="EMBL/GenBank/DDBJ databases">
        <authorList>
            <person name="Lanie J.A."/>
            <person name="Ng W.-L."/>
            <person name="Kazmierczak K.M."/>
            <person name="Andrzejewski T.M."/>
            <person name="Davidsen T.M."/>
            <person name="Wayne K.J."/>
            <person name="Tettelin H."/>
            <person name="Glass J.I."/>
            <person name="Rusch D."/>
            <person name="Podicherti R."/>
            <person name="Tsui H.-C.T."/>
            <person name="Winkler M.E."/>
        </authorList>
    </citation>
    <scope>NUCLEOTIDE SEQUENCE</scope>
</reference>
<sequence>MLIYNNFLQFFILLIFLFAVSSCNKIEILDEIVFDYDQLPKIVFSAEQKKVKETYETKFSDPFIDYSLPKPPKEHLKSWIESNFAIIGTENKLIINIIDSSLTKSEVANANAKKYEEKTIYLFEINYLAEYILYDDSNAILSSTTVETKRSITSGKFISLMESDRIIESLILDALTDFAKKTEELIKIHMSGYIL</sequence>